<keyword evidence="2" id="KW-0547">Nucleotide-binding</keyword>
<gene>
    <name evidence="5" type="ORF">NEMVEDRAFT_v1g211793</name>
</gene>
<dbReference type="PROSITE" id="PS00107">
    <property type="entry name" value="PROTEIN_KINASE_ATP"/>
    <property type="match status" value="1"/>
</dbReference>
<dbReference type="AlphaFoldDB" id="A7SG67"/>
<dbReference type="eggNOG" id="KOG0200">
    <property type="taxonomic scope" value="Eukaryota"/>
</dbReference>
<feature type="binding site" evidence="2">
    <location>
        <position position="259"/>
    </location>
    <ligand>
        <name>ATP</name>
        <dbReference type="ChEBI" id="CHEBI:30616"/>
    </ligand>
</feature>
<dbReference type="SUPFAM" id="SSF56112">
    <property type="entry name" value="Protein kinase-like (PK-like)"/>
    <property type="match status" value="1"/>
</dbReference>
<dbReference type="GO" id="GO:0016020">
    <property type="term" value="C:membrane"/>
    <property type="evidence" value="ECO:0007669"/>
    <property type="project" value="UniProtKB-SubCell"/>
</dbReference>
<sequence length="367" mass="41402">MSFYSLPLPQTHIHQHHLALPYDCKYIIKVKLVDYQACTIGFLESIIKTVYIPPTLLPTTKRALRTDPPTISAMTSPRMPLFTDVTARATQGSDGDSDALIAVAVMMPPITIAVIVAILFFWYKRRHKHAEDLQHSPSGLRRLADFTSDIENHVYHRNLDQTSNSIFCDENPVLFPCNSSRLVVSLPTKGTGSGLELNPAYLEQRIQEAIVIGEADQYEFGFHRLDIGGQIGTGAFGTVFVADAYDIHGNEGPTTVAVKILKDNAREDEKEDFKAEINFMKSFGEHENVIRIMGCCTLYEPLCLIVEYVPHGKRYCYLRDLGLKRLKEKGIVISETLGKRNCYLRDLRKKELLSQRLKEKGIVISEN</sequence>
<dbReference type="InterPro" id="IPR020635">
    <property type="entry name" value="Tyr_kinase_cat_dom"/>
</dbReference>
<dbReference type="GO" id="GO:0005524">
    <property type="term" value="F:ATP binding"/>
    <property type="evidence" value="ECO:0007669"/>
    <property type="project" value="UniProtKB-UniRule"/>
</dbReference>
<dbReference type="PANTHER" id="PTHR24416">
    <property type="entry name" value="TYROSINE-PROTEIN KINASE RECEPTOR"/>
    <property type="match status" value="1"/>
</dbReference>
<keyword evidence="3" id="KW-0812">Transmembrane</keyword>
<dbReference type="InterPro" id="IPR050122">
    <property type="entry name" value="RTK"/>
</dbReference>
<feature type="transmembrane region" description="Helical" evidence="3">
    <location>
        <begin position="99"/>
        <end position="123"/>
    </location>
</feature>
<organism evidence="5 6">
    <name type="scientific">Nematostella vectensis</name>
    <name type="common">Starlet sea anemone</name>
    <dbReference type="NCBI Taxonomy" id="45351"/>
    <lineage>
        <taxon>Eukaryota</taxon>
        <taxon>Metazoa</taxon>
        <taxon>Cnidaria</taxon>
        <taxon>Anthozoa</taxon>
        <taxon>Hexacorallia</taxon>
        <taxon>Actiniaria</taxon>
        <taxon>Edwardsiidae</taxon>
        <taxon>Nematostella</taxon>
    </lineage>
</organism>
<dbReference type="PhylomeDB" id="A7SG67"/>
<dbReference type="PROSITE" id="PS50011">
    <property type="entry name" value="PROTEIN_KINASE_DOM"/>
    <property type="match status" value="1"/>
</dbReference>
<keyword evidence="6" id="KW-1185">Reference proteome</keyword>
<dbReference type="InterPro" id="IPR017441">
    <property type="entry name" value="Protein_kinase_ATP_BS"/>
</dbReference>
<keyword evidence="3" id="KW-0472">Membrane</keyword>
<protein>
    <recommendedName>
        <fullName evidence="4">Protein kinase domain-containing protein</fullName>
    </recommendedName>
</protein>
<dbReference type="Gene3D" id="3.30.200.20">
    <property type="entry name" value="Phosphorylase Kinase, domain 1"/>
    <property type="match status" value="1"/>
</dbReference>
<evidence type="ECO:0000313" key="6">
    <source>
        <dbReference type="Proteomes" id="UP000001593"/>
    </source>
</evidence>
<keyword evidence="3" id="KW-1133">Transmembrane helix</keyword>
<evidence type="ECO:0000313" key="5">
    <source>
        <dbReference type="EMBL" id="EDO37282.1"/>
    </source>
</evidence>
<evidence type="ECO:0000256" key="3">
    <source>
        <dbReference type="SAM" id="Phobius"/>
    </source>
</evidence>
<dbReference type="SMART" id="SM00219">
    <property type="entry name" value="TyrKc"/>
    <property type="match status" value="1"/>
</dbReference>
<dbReference type="GO" id="GO:0004713">
    <property type="term" value="F:protein tyrosine kinase activity"/>
    <property type="evidence" value="ECO:0007669"/>
    <property type="project" value="InterPro"/>
</dbReference>
<dbReference type="EMBL" id="DS469650">
    <property type="protein sequence ID" value="EDO37282.1"/>
    <property type="molecule type" value="Genomic_DNA"/>
</dbReference>
<dbReference type="HOGENOM" id="CLU_755019_0_0_1"/>
<dbReference type="Pfam" id="PF07714">
    <property type="entry name" value="PK_Tyr_Ser-Thr"/>
    <property type="match status" value="1"/>
</dbReference>
<dbReference type="Proteomes" id="UP000001593">
    <property type="component" value="Unassembled WGS sequence"/>
</dbReference>
<dbReference type="InParanoid" id="A7SG67"/>
<evidence type="ECO:0000256" key="1">
    <source>
        <dbReference type="ARBA" id="ARBA00004167"/>
    </source>
</evidence>
<evidence type="ECO:0000256" key="2">
    <source>
        <dbReference type="PROSITE-ProRule" id="PRU10141"/>
    </source>
</evidence>
<comment type="subcellular location">
    <subcellularLocation>
        <location evidence="1">Membrane</location>
        <topology evidence="1">Single-pass membrane protein</topology>
    </subcellularLocation>
</comment>
<reference evidence="5 6" key="1">
    <citation type="journal article" date="2007" name="Science">
        <title>Sea anemone genome reveals ancestral eumetazoan gene repertoire and genomic organization.</title>
        <authorList>
            <person name="Putnam N.H."/>
            <person name="Srivastava M."/>
            <person name="Hellsten U."/>
            <person name="Dirks B."/>
            <person name="Chapman J."/>
            <person name="Salamov A."/>
            <person name="Terry A."/>
            <person name="Shapiro H."/>
            <person name="Lindquist E."/>
            <person name="Kapitonov V.V."/>
            <person name="Jurka J."/>
            <person name="Genikhovich G."/>
            <person name="Grigoriev I.V."/>
            <person name="Lucas S.M."/>
            <person name="Steele R.E."/>
            <person name="Finnerty J.R."/>
            <person name="Technau U."/>
            <person name="Martindale M.Q."/>
            <person name="Rokhsar D.S."/>
        </authorList>
    </citation>
    <scope>NUCLEOTIDE SEQUENCE [LARGE SCALE GENOMIC DNA]</scope>
    <source>
        <strain evidence="6">CH2 X CH6</strain>
    </source>
</reference>
<dbReference type="PANTHER" id="PTHR24416:SF620">
    <property type="entry name" value="TYROSINE-PROTEIN KINASE RECEPTOR TORSO"/>
    <property type="match status" value="1"/>
</dbReference>
<evidence type="ECO:0000259" key="4">
    <source>
        <dbReference type="PROSITE" id="PS50011"/>
    </source>
</evidence>
<dbReference type="InterPro" id="IPR011009">
    <property type="entry name" value="Kinase-like_dom_sf"/>
</dbReference>
<keyword evidence="2" id="KW-0067">ATP-binding</keyword>
<dbReference type="InterPro" id="IPR000719">
    <property type="entry name" value="Prot_kinase_dom"/>
</dbReference>
<name>A7SG67_NEMVE</name>
<dbReference type="InterPro" id="IPR001245">
    <property type="entry name" value="Ser-Thr/Tyr_kinase_cat_dom"/>
</dbReference>
<feature type="domain" description="Protein kinase" evidence="4">
    <location>
        <begin position="225"/>
        <end position="367"/>
    </location>
</feature>
<accession>A7SG67</accession>
<proteinExistence type="predicted"/>